<name>A0A8H7RZH1_9FUNG</name>
<reference evidence="2 3" key="1">
    <citation type="submission" date="2020-12" db="EMBL/GenBank/DDBJ databases">
        <title>Metabolic potential, ecology and presence of endohyphal bacteria is reflected in genomic diversity of Mucoromycotina.</title>
        <authorList>
            <person name="Muszewska A."/>
            <person name="Okrasinska A."/>
            <person name="Steczkiewicz K."/>
            <person name="Drgas O."/>
            <person name="Orlowska M."/>
            <person name="Perlinska-Lenart U."/>
            <person name="Aleksandrzak-Piekarczyk T."/>
            <person name="Szatraj K."/>
            <person name="Zielenkiewicz U."/>
            <person name="Pilsyk S."/>
            <person name="Malc E."/>
            <person name="Mieczkowski P."/>
            <person name="Kruszewska J.S."/>
            <person name="Biernat P."/>
            <person name="Pawlowska J."/>
        </authorList>
    </citation>
    <scope>NUCLEOTIDE SEQUENCE [LARGE SCALE GENOMIC DNA]</scope>
    <source>
        <strain evidence="2 3">CBS 142.35</strain>
    </source>
</reference>
<keyword evidence="3" id="KW-1185">Reference proteome</keyword>
<dbReference type="Gene3D" id="2.40.70.10">
    <property type="entry name" value="Acid Proteases"/>
    <property type="match status" value="1"/>
</dbReference>
<feature type="coiled-coil region" evidence="1">
    <location>
        <begin position="8"/>
        <end position="42"/>
    </location>
</feature>
<gene>
    <name evidence="2" type="ORF">INT45_003933</name>
</gene>
<protein>
    <submittedName>
        <fullName evidence="2">Uncharacterized protein</fullName>
    </submittedName>
</protein>
<dbReference type="EMBL" id="JAEPRB010000198">
    <property type="protein sequence ID" value="KAG2219042.1"/>
    <property type="molecule type" value="Genomic_DNA"/>
</dbReference>
<evidence type="ECO:0000256" key="1">
    <source>
        <dbReference type="SAM" id="Coils"/>
    </source>
</evidence>
<keyword evidence="1" id="KW-0175">Coiled coil</keyword>
<dbReference type="AlphaFoldDB" id="A0A8H7RZH1"/>
<dbReference type="InterPro" id="IPR021109">
    <property type="entry name" value="Peptidase_aspartic_dom_sf"/>
</dbReference>
<evidence type="ECO:0000313" key="2">
    <source>
        <dbReference type="EMBL" id="KAG2219042.1"/>
    </source>
</evidence>
<dbReference type="Proteomes" id="UP000646827">
    <property type="component" value="Unassembled WGS sequence"/>
</dbReference>
<organism evidence="2 3">
    <name type="scientific">Circinella minor</name>
    <dbReference type="NCBI Taxonomy" id="1195481"/>
    <lineage>
        <taxon>Eukaryota</taxon>
        <taxon>Fungi</taxon>
        <taxon>Fungi incertae sedis</taxon>
        <taxon>Mucoromycota</taxon>
        <taxon>Mucoromycotina</taxon>
        <taxon>Mucoromycetes</taxon>
        <taxon>Mucorales</taxon>
        <taxon>Lichtheimiaceae</taxon>
        <taxon>Circinella</taxon>
    </lineage>
</organism>
<dbReference type="CDD" id="cd00303">
    <property type="entry name" value="retropepsin_like"/>
    <property type="match status" value="1"/>
</dbReference>
<dbReference type="OrthoDB" id="2254363at2759"/>
<proteinExistence type="predicted"/>
<comment type="caution">
    <text evidence="2">The sequence shown here is derived from an EMBL/GenBank/DDBJ whole genome shotgun (WGS) entry which is preliminary data.</text>
</comment>
<accession>A0A8H7RZH1</accession>
<evidence type="ECO:0000313" key="3">
    <source>
        <dbReference type="Proteomes" id="UP000646827"/>
    </source>
</evidence>
<sequence>MNSNPEENNNLQQALLETIRQNSRLLDELQAARQREDILTNRCFQLEELLDNQRGMQPHNTGDSNGLLNDIHKKSIGNHNKRHACGYHIDEENSDKKEEEEWVEWKRIPRYEVIVNQNTTVEAFVAINSSVCFIRNDVVQRAGLRPQKLNSVARFKCFGSDQPMVVTEIVNVPIQIGTYHNACLMFISHIQSEIILGASWLQSEHVYWNVNWMLIGSNKIRVDPKPPVMIKKTDPRTNIVDEPVIIERLN</sequence>